<dbReference type="InterPro" id="IPR035093">
    <property type="entry name" value="RelE/ParE_toxin_dom_sf"/>
</dbReference>
<dbReference type="EMBL" id="JAQOSP010000024">
    <property type="protein sequence ID" value="MDJ1168525.1"/>
    <property type="molecule type" value="Genomic_DNA"/>
</dbReference>
<keyword evidence="3" id="KW-1185">Reference proteome</keyword>
<dbReference type="Pfam" id="PF05016">
    <property type="entry name" value="ParE_toxin"/>
    <property type="match status" value="1"/>
</dbReference>
<sequence>MGRYIISPEASLNLEEIYNYLASFEIDLADRFLDRFVEKCERVSGFPNMGKPYENLAPRLRVFLVDDYIAFYYPMDDGIEIVYVLSGYRQFEMFFSD</sequence>
<comment type="caution">
    <text evidence="2">The sequence shown here is derived from an EMBL/GenBank/DDBJ whole genome shotgun (WGS) entry which is preliminary data.</text>
</comment>
<proteinExistence type="predicted"/>
<protein>
    <submittedName>
        <fullName evidence="2">Type II toxin-antitoxin system RelE/ParE family toxin</fullName>
    </submittedName>
</protein>
<reference evidence="2 3" key="1">
    <citation type="submission" date="2023-01" db="EMBL/GenBank/DDBJ databases">
        <title>Novel diversity within Roseofilum (Cyanobacteria; Desertifilaceae) from marine benthic mats with descriptions of four novel species.</title>
        <authorList>
            <person name="Wang Y."/>
            <person name="Berthold D.E."/>
            <person name="Hu J."/>
            <person name="Lefler F.W."/>
            <person name="Laughinghouse H.D. IV."/>
        </authorList>
    </citation>
    <scope>NUCLEOTIDE SEQUENCE [LARGE SCALE GENOMIC DNA]</scope>
    <source>
        <strain evidence="2 3">BLCC-M154</strain>
    </source>
</reference>
<dbReference type="RefSeq" id="WP_283752289.1">
    <property type="nucleotide sequence ID" value="NZ_JAQOSP010000024.1"/>
</dbReference>
<organism evidence="2 3">
    <name type="scientific">Roseofilum acuticapitatum BLCC-M154</name>
    <dbReference type="NCBI Taxonomy" id="3022444"/>
    <lineage>
        <taxon>Bacteria</taxon>
        <taxon>Bacillati</taxon>
        <taxon>Cyanobacteriota</taxon>
        <taxon>Cyanophyceae</taxon>
        <taxon>Desertifilales</taxon>
        <taxon>Desertifilaceae</taxon>
        <taxon>Roseofilum</taxon>
        <taxon>Roseofilum acuticapitatum</taxon>
    </lineage>
</organism>
<evidence type="ECO:0000256" key="1">
    <source>
        <dbReference type="ARBA" id="ARBA00022649"/>
    </source>
</evidence>
<accession>A0ABT7ANR2</accession>
<keyword evidence="1" id="KW-1277">Toxin-antitoxin system</keyword>
<evidence type="ECO:0000313" key="3">
    <source>
        <dbReference type="Proteomes" id="UP001235303"/>
    </source>
</evidence>
<dbReference type="Proteomes" id="UP001235303">
    <property type="component" value="Unassembled WGS sequence"/>
</dbReference>
<dbReference type="InterPro" id="IPR007712">
    <property type="entry name" value="RelE/ParE_toxin"/>
</dbReference>
<dbReference type="Gene3D" id="3.30.2310.20">
    <property type="entry name" value="RelE-like"/>
    <property type="match status" value="1"/>
</dbReference>
<gene>
    <name evidence="2" type="ORF">PMG71_03685</name>
</gene>
<evidence type="ECO:0000313" key="2">
    <source>
        <dbReference type="EMBL" id="MDJ1168525.1"/>
    </source>
</evidence>
<name>A0ABT7ANR2_9CYAN</name>